<dbReference type="PANTHER" id="PTHR16557:SF2">
    <property type="entry name" value="NUCLEIC ACID DIOXYGENASE ALKBH1"/>
    <property type="match status" value="1"/>
</dbReference>
<evidence type="ECO:0000256" key="1">
    <source>
        <dbReference type="ARBA" id="ARBA00022723"/>
    </source>
</evidence>
<comment type="cofactor">
    <cofactor evidence="6">
        <name>Fe(2+)</name>
        <dbReference type="ChEBI" id="CHEBI:29033"/>
    </cofactor>
    <text evidence="6">Binds 1 Fe(2+) ion per subunit.</text>
</comment>
<dbReference type="Pfam" id="PF13532">
    <property type="entry name" value="2OG-FeII_Oxy_2"/>
    <property type="match status" value="1"/>
</dbReference>
<evidence type="ECO:0000313" key="9">
    <source>
        <dbReference type="Proteomes" id="UP000219335"/>
    </source>
</evidence>
<feature type="binding site" evidence="5">
    <location>
        <position position="82"/>
    </location>
    <ligand>
        <name>substrate</name>
    </ligand>
</feature>
<evidence type="ECO:0000313" key="8">
    <source>
        <dbReference type="EMBL" id="SOD15921.1"/>
    </source>
</evidence>
<dbReference type="InterPro" id="IPR005123">
    <property type="entry name" value="Oxoglu/Fe-dep_dioxygenase_dom"/>
</dbReference>
<feature type="binding site" evidence="5">
    <location>
        <begin position="217"/>
        <end position="223"/>
    </location>
    <ligand>
        <name>2-oxoglutarate</name>
        <dbReference type="ChEBI" id="CHEBI:16810"/>
    </ligand>
</feature>
<feature type="binding site" evidence="5">
    <location>
        <begin position="89"/>
        <end position="91"/>
    </location>
    <ligand>
        <name>substrate</name>
    </ligand>
</feature>
<accession>A0A286A234</accession>
<organism evidence="8 9">
    <name type="scientific">Nitrosomonas ureae</name>
    <dbReference type="NCBI Taxonomy" id="44577"/>
    <lineage>
        <taxon>Bacteria</taxon>
        <taxon>Pseudomonadati</taxon>
        <taxon>Pseudomonadota</taxon>
        <taxon>Betaproteobacteria</taxon>
        <taxon>Nitrosomonadales</taxon>
        <taxon>Nitrosomonadaceae</taxon>
        <taxon>Nitrosomonas</taxon>
    </lineage>
</organism>
<evidence type="ECO:0000259" key="7">
    <source>
        <dbReference type="PROSITE" id="PS51471"/>
    </source>
</evidence>
<name>A0A286A234_9PROT</name>
<dbReference type="InterPro" id="IPR027450">
    <property type="entry name" value="AlkB-like"/>
</dbReference>
<gene>
    <name evidence="8" type="ORF">SAMN06297164_0144</name>
</gene>
<proteinExistence type="predicted"/>
<keyword evidence="4 6" id="KW-0408">Iron</keyword>
<dbReference type="GO" id="GO:0035516">
    <property type="term" value="F:broad specificity oxidative DNA demethylase activity"/>
    <property type="evidence" value="ECO:0007669"/>
    <property type="project" value="TreeGrafter"/>
</dbReference>
<dbReference type="InterPro" id="IPR037151">
    <property type="entry name" value="AlkB-like_sf"/>
</dbReference>
<feature type="binding site" evidence="5">
    <location>
        <begin position="133"/>
        <end position="135"/>
    </location>
    <ligand>
        <name>2-oxoglutarate</name>
        <dbReference type="ChEBI" id="CHEBI:16810"/>
    </ligand>
</feature>
<dbReference type="GO" id="GO:0008198">
    <property type="term" value="F:ferrous iron binding"/>
    <property type="evidence" value="ECO:0007669"/>
    <property type="project" value="TreeGrafter"/>
</dbReference>
<feature type="binding site" evidence="5">
    <location>
        <position position="148"/>
    </location>
    <ligand>
        <name>substrate</name>
    </ligand>
</feature>
<evidence type="ECO:0000256" key="2">
    <source>
        <dbReference type="ARBA" id="ARBA00022964"/>
    </source>
</evidence>
<feature type="binding site" evidence="6">
    <location>
        <position position="200"/>
    </location>
    <ligand>
        <name>Fe cation</name>
        <dbReference type="ChEBI" id="CHEBI:24875"/>
        <note>catalytic</note>
    </ligand>
</feature>
<dbReference type="RefSeq" id="WP_338088693.1">
    <property type="nucleotide sequence ID" value="NZ_OCMU01000001.1"/>
</dbReference>
<evidence type="ECO:0000256" key="4">
    <source>
        <dbReference type="ARBA" id="ARBA00023004"/>
    </source>
</evidence>
<protein>
    <submittedName>
        <fullName evidence="8">DNA-N1-methyladenine dioxygenase</fullName>
    </submittedName>
</protein>
<feature type="binding site" evidence="6">
    <location>
        <position position="144"/>
    </location>
    <ligand>
        <name>Fe cation</name>
        <dbReference type="ChEBI" id="CHEBI:24875"/>
        <note>catalytic</note>
    </ligand>
</feature>
<sequence>MISKTGNSSGLSPLPMDLFAEEKRDIPLGDGAIVLGGFACPYESEILSALKNIIALAPLRHMTTPGGYRMSVAMTNCGQFGWVAERTGYRYDAHDPESGKPWPSMPEVFMALAQSAAAKAGYNVFKPTACLINRYEPGTKLSLHQDKDELDLTVPIVSVSLGLPAIFQFGGVKRNDPIRKIPLEHGDVAVWGGTSRLAYHGILPLRPGSHPFIGSQRINLTFRKTN</sequence>
<dbReference type="NCBIfam" id="NF011930">
    <property type="entry name" value="PRK15401.1"/>
    <property type="match status" value="1"/>
</dbReference>
<keyword evidence="2 8" id="KW-0223">Dioxygenase</keyword>
<dbReference type="Gene3D" id="2.60.120.590">
    <property type="entry name" value="Alpha-ketoglutarate-dependent dioxygenase AlkB-like"/>
    <property type="match status" value="1"/>
</dbReference>
<dbReference type="GO" id="GO:0035515">
    <property type="term" value="F:oxidative RNA demethylase activity"/>
    <property type="evidence" value="ECO:0007669"/>
    <property type="project" value="TreeGrafter"/>
</dbReference>
<keyword evidence="3" id="KW-0560">Oxidoreductase</keyword>
<feature type="binding site" evidence="6">
    <location>
        <position position="146"/>
    </location>
    <ligand>
        <name>Fe cation</name>
        <dbReference type="ChEBI" id="CHEBI:24875"/>
        <note>catalytic</note>
    </ligand>
</feature>
<dbReference type="PROSITE" id="PS51471">
    <property type="entry name" value="FE2OG_OXY"/>
    <property type="match status" value="1"/>
</dbReference>
<dbReference type="GO" id="GO:0005737">
    <property type="term" value="C:cytoplasm"/>
    <property type="evidence" value="ECO:0007669"/>
    <property type="project" value="TreeGrafter"/>
</dbReference>
<feature type="binding site" evidence="5">
    <location>
        <position position="174"/>
    </location>
    <ligand>
        <name>substrate</name>
    </ligand>
</feature>
<keyword evidence="1 6" id="KW-0479">Metal-binding</keyword>
<reference evidence="8 9" key="1">
    <citation type="submission" date="2017-09" db="EMBL/GenBank/DDBJ databases">
        <authorList>
            <person name="Ehlers B."/>
            <person name="Leendertz F.H."/>
        </authorList>
    </citation>
    <scope>NUCLEOTIDE SEQUENCE [LARGE SCALE GENOMIC DNA]</scope>
    <source>
        <strain evidence="8 9">Nm42</strain>
    </source>
</reference>
<dbReference type="AlphaFoldDB" id="A0A286A234"/>
<dbReference type="PANTHER" id="PTHR16557">
    <property type="entry name" value="ALKYLATED DNA REPAIR PROTEIN ALKB-RELATED"/>
    <property type="match status" value="1"/>
</dbReference>
<evidence type="ECO:0000256" key="5">
    <source>
        <dbReference type="PIRSR" id="PIRSR604574-1"/>
    </source>
</evidence>
<dbReference type="SUPFAM" id="SSF51197">
    <property type="entry name" value="Clavaminate synthase-like"/>
    <property type="match status" value="1"/>
</dbReference>
<feature type="domain" description="Fe2OG dioxygenase" evidence="7">
    <location>
        <begin position="126"/>
        <end position="226"/>
    </location>
</feature>
<dbReference type="Proteomes" id="UP000219335">
    <property type="component" value="Unassembled WGS sequence"/>
</dbReference>
<dbReference type="InterPro" id="IPR004574">
    <property type="entry name" value="Alkb"/>
</dbReference>
<dbReference type="EMBL" id="OCMU01000001">
    <property type="protein sequence ID" value="SOD15921.1"/>
    <property type="molecule type" value="Genomic_DNA"/>
</dbReference>
<evidence type="ECO:0000256" key="3">
    <source>
        <dbReference type="ARBA" id="ARBA00023002"/>
    </source>
</evidence>
<evidence type="ECO:0000256" key="6">
    <source>
        <dbReference type="PIRSR" id="PIRSR604574-2"/>
    </source>
</evidence>
<dbReference type="GO" id="GO:0035513">
    <property type="term" value="P:oxidative RNA demethylation"/>
    <property type="evidence" value="ECO:0007669"/>
    <property type="project" value="TreeGrafter"/>
</dbReference>